<dbReference type="AlphaFoldDB" id="M4ZIN3"/>
<dbReference type="EMBL" id="AP012603">
    <property type="protein sequence ID" value="BAM86100.1"/>
    <property type="molecule type" value="Genomic_DNA"/>
</dbReference>
<dbReference type="CDD" id="cd02042">
    <property type="entry name" value="ParAB_family"/>
    <property type="match status" value="1"/>
</dbReference>
<evidence type="ECO:0000313" key="2">
    <source>
        <dbReference type="EMBL" id="BAM86100.1"/>
    </source>
</evidence>
<evidence type="ECO:0000313" key="3">
    <source>
        <dbReference type="Proteomes" id="UP000011841"/>
    </source>
</evidence>
<dbReference type="InterPro" id="IPR050678">
    <property type="entry name" value="DNA_Partitioning_ATPase"/>
</dbReference>
<proteinExistence type="predicted"/>
<dbReference type="Pfam" id="PF01656">
    <property type="entry name" value="CbiA"/>
    <property type="match status" value="1"/>
</dbReference>
<accession>M4ZIN3</accession>
<protein>
    <recommendedName>
        <fullName evidence="1">CobQ/CobB/MinD/ParA nucleotide binding domain-containing protein</fullName>
    </recommendedName>
</protein>
<sequence length="249" mass="26487">MIRTIVLATQKGGSGKSTLAMSLAVAAQQAGETVRVIETDPQGTLSYWQSRRGLAEPLVEPIHQPSDLGRRLDALARGGVTLAVIDTSSGINALMRAAIDQADLCLVPARPCVADIVAAAPTVKIIRSSGRRFAFVLNQAPHRGQRASEAANALSQGDRDLADIIAKPLITLRNDHQDALAAGLGVTEFNDDGKSAEEIRLLWQWIEQRLAQGDTCHALRTAGAEAHSQMTNAGAPPLNEMSLSWDACL</sequence>
<reference evidence="2 3" key="1">
    <citation type="journal article" date="2013" name="Appl. Environ. Microbiol.">
        <title>Genome analysis suggests that the soil oligotrophic bacterium Agromonas oligotrophica (Bradyrhizobium oligotrophicum) is a nitrogen-fixing symbiont of Aeschynomene indica.</title>
        <authorList>
            <person name="Okubo T."/>
            <person name="Fukushima S."/>
            <person name="Itakura M."/>
            <person name="Oshima K."/>
            <person name="Longtonglang A."/>
            <person name="Teaumroong N."/>
            <person name="Mitsui H."/>
            <person name="Hattori M."/>
            <person name="Hattori R."/>
            <person name="Hattori T."/>
            <person name="Minamisawa K."/>
        </authorList>
    </citation>
    <scope>NUCLEOTIDE SEQUENCE [LARGE SCALE GENOMIC DNA]</scope>
    <source>
        <strain evidence="2 3">S58</strain>
    </source>
</reference>
<name>M4ZIN3_9BRAD</name>
<gene>
    <name evidence="2" type="ORF">S58_00790</name>
</gene>
<dbReference type="RefSeq" id="WP_015663242.1">
    <property type="nucleotide sequence ID" value="NC_020453.1"/>
</dbReference>
<dbReference type="OrthoDB" id="9804460at2"/>
<dbReference type="eggNOG" id="COG1192">
    <property type="taxonomic scope" value="Bacteria"/>
</dbReference>
<dbReference type="HOGENOM" id="CLU_037612_5_3_5"/>
<dbReference type="PANTHER" id="PTHR13696">
    <property type="entry name" value="P-LOOP CONTAINING NUCLEOSIDE TRIPHOSPHATE HYDROLASE"/>
    <property type="match status" value="1"/>
</dbReference>
<dbReference type="STRING" id="1245469.S58_00790"/>
<organism evidence="2 3">
    <name type="scientific">Bradyrhizobium oligotrophicum S58</name>
    <dbReference type="NCBI Taxonomy" id="1245469"/>
    <lineage>
        <taxon>Bacteria</taxon>
        <taxon>Pseudomonadati</taxon>
        <taxon>Pseudomonadota</taxon>
        <taxon>Alphaproteobacteria</taxon>
        <taxon>Hyphomicrobiales</taxon>
        <taxon>Nitrobacteraceae</taxon>
        <taxon>Bradyrhizobium</taxon>
    </lineage>
</organism>
<feature type="domain" description="CobQ/CobB/MinD/ParA nucleotide binding" evidence="1">
    <location>
        <begin position="5"/>
        <end position="158"/>
    </location>
</feature>
<dbReference type="Proteomes" id="UP000011841">
    <property type="component" value="Chromosome"/>
</dbReference>
<dbReference type="Gene3D" id="3.40.50.300">
    <property type="entry name" value="P-loop containing nucleotide triphosphate hydrolases"/>
    <property type="match status" value="1"/>
</dbReference>
<dbReference type="KEGG" id="aol:S58_00790"/>
<keyword evidence="3" id="KW-1185">Reference proteome</keyword>
<dbReference type="SUPFAM" id="SSF52540">
    <property type="entry name" value="P-loop containing nucleoside triphosphate hydrolases"/>
    <property type="match status" value="1"/>
</dbReference>
<evidence type="ECO:0000259" key="1">
    <source>
        <dbReference type="Pfam" id="PF01656"/>
    </source>
</evidence>
<dbReference type="InterPro" id="IPR027417">
    <property type="entry name" value="P-loop_NTPase"/>
</dbReference>
<dbReference type="PIRSF" id="PIRSF009320">
    <property type="entry name" value="Nuc_binding_HP_1000"/>
    <property type="match status" value="1"/>
</dbReference>
<dbReference type="PATRIC" id="fig|1245469.3.peg.83"/>
<dbReference type="PANTHER" id="PTHR13696:SF96">
    <property type="entry name" value="COBQ_COBB_MIND_PARA NUCLEOTIDE BINDING DOMAIN-CONTAINING PROTEIN"/>
    <property type="match status" value="1"/>
</dbReference>
<dbReference type="GeneID" id="301814101"/>
<dbReference type="InterPro" id="IPR002586">
    <property type="entry name" value="CobQ/CobB/MinD/ParA_Nub-bd_dom"/>
</dbReference>